<feature type="domain" description="NTP pyrophosphohydrolase MazG-like" evidence="1">
    <location>
        <begin position="167"/>
        <end position="227"/>
    </location>
</feature>
<dbReference type="OrthoDB" id="9808939at2"/>
<dbReference type="InterPro" id="IPR011551">
    <property type="entry name" value="NTP_PyrPHydrolase_MazG"/>
</dbReference>
<evidence type="ECO:0000313" key="4">
    <source>
        <dbReference type="Proteomes" id="UP000233534"/>
    </source>
</evidence>
<dbReference type="GO" id="GO:0046061">
    <property type="term" value="P:dATP catabolic process"/>
    <property type="evidence" value="ECO:0007669"/>
    <property type="project" value="TreeGrafter"/>
</dbReference>
<dbReference type="Pfam" id="PF03819">
    <property type="entry name" value="MazG"/>
    <property type="match status" value="2"/>
</dbReference>
<dbReference type="FunFam" id="1.10.287.1080:FF:000001">
    <property type="entry name" value="Nucleoside triphosphate pyrophosphohydrolase"/>
    <property type="match status" value="1"/>
</dbReference>
<dbReference type="RefSeq" id="WP_101298537.1">
    <property type="nucleotide sequence ID" value="NZ_CP025197.1"/>
</dbReference>
<dbReference type="Proteomes" id="UP000233534">
    <property type="component" value="Chromosome"/>
</dbReference>
<feature type="domain" description="NTP pyrophosphohydrolase MazG-like" evidence="1">
    <location>
        <begin position="30"/>
        <end position="103"/>
    </location>
</feature>
<dbReference type="CDD" id="cd11528">
    <property type="entry name" value="NTP-PPase_MazG_Nterm"/>
    <property type="match status" value="1"/>
</dbReference>
<gene>
    <name evidence="2" type="primary">mazG</name>
    <name evidence="3" type="ORF">B9R14_02340</name>
    <name evidence="2" type="ORF">HVS_00565</name>
</gene>
<dbReference type="KEGG" id="hsc:HVS_00565"/>
<dbReference type="EMBL" id="CP025197">
    <property type="protein sequence ID" value="AUG56093.1"/>
    <property type="molecule type" value="Genomic_DNA"/>
</dbReference>
<dbReference type="GO" id="GO:0047693">
    <property type="term" value="F:ATP diphosphatase activity"/>
    <property type="evidence" value="ECO:0007669"/>
    <property type="project" value="UniProtKB-EC"/>
</dbReference>
<dbReference type="InterPro" id="IPR048015">
    <property type="entry name" value="NTP-PPase_MazG-like_N"/>
</dbReference>
<dbReference type="GO" id="GO:0046076">
    <property type="term" value="P:dTTP catabolic process"/>
    <property type="evidence" value="ECO:0007669"/>
    <property type="project" value="TreeGrafter"/>
</dbReference>
<keyword evidence="2" id="KW-0378">Hydrolase</keyword>
<dbReference type="EC" id="3.6.1.8" evidence="2"/>
<dbReference type="AlphaFoldDB" id="A0A2K9EDZ1"/>
<organism evidence="2 4">
    <name type="scientific">Acetivibrio saccincola</name>
    <dbReference type="NCBI Taxonomy" id="1677857"/>
    <lineage>
        <taxon>Bacteria</taxon>
        <taxon>Bacillati</taxon>
        <taxon>Bacillota</taxon>
        <taxon>Clostridia</taxon>
        <taxon>Eubacteriales</taxon>
        <taxon>Oscillospiraceae</taxon>
        <taxon>Acetivibrio</taxon>
    </lineage>
</organism>
<dbReference type="InterPro" id="IPR004518">
    <property type="entry name" value="MazG-like_dom"/>
</dbReference>
<dbReference type="CDD" id="cd11529">
    <property type="entry name" value="NTP-PPase_MazG_Cterm"/>
    <property type="match status" value="1"/>
</dbReference>
<reference evidence="2 4" key="1">
    <citation type="submission" date="2017-12" db="EMBL/GenBank/DDBJ databases">
        <title>Complete genome sequence of Herbivorax saccincola GGR1, a novel Cellulosome-producing hydrolytic bacterium in a thermophilic biogas plant, established by Illumina and Nanopore MinION sequencing.</title>
        <authorList>
            <person name="Pechtl A."/>
            <person name="Ruckert C."/>
            <person name="Koeck D.E."/>
            <person name="Maus I."/>
            <person name="Winkler A."/>
            <person name="Kalinowski J."/>
            <person name="Puhler A."/>
            <person name="Schwarz W.W."/>
            <person name="Zverlov V.V."/>
            <person name="Schluter A."/>
            <person name="Liebl W."/>
        </authorList>
    </citation>
    <scope>NUCLEOTIDE SEQUENCE [LARGE SCALE GENOMIC DNA]</scope>
    <source>
        <strain evidence="2">GGR1</strain>
        <strain evidence="4">SR1</strain>
    </source>
</reference>
<accession>A0A2K9EDZ1</accession>
<dbReference type="PANTHER" id="PTHR30522:SF0">
    <property type="entry name" value="NUCLEOSIDE TRIPHOSPHATE PYROPHOSPHOHYDROLASE"/>
    <property type="match status" value="1"/>
</dbReference>
<proteinExistence type="predicted"/>
<protein>
    <submittedName>
        <fullName evidence="2">Nucleoside triphosphate pyrophosphohydrolase</fullName>
        <ecNumber evidence="2">3.6.1.8</ecNumber>
    </submittedName>
</protein>
<dbReference type="GO" id="GO:0046052">
    <property type="term" value="P:UTP catabolic process"/>
    <property type="evidence" value="ECO:0007669"/>
    <property type="project" value="TreeGrafter"/>
</dbReference>
<dbReference type="NCBIfam" id="TIGR00444">
    <property type="entry name" value="mazG"/>
    <property type="match status" value="1"/>
</dbReference>
<dbReference type="GO" id="GO:0006203">
    <property type="term" value="P:dGTP catabolic process"/>
    <property type="evidence" value="ECO:0007669"/>
    <property type="project" value="TreeGrafter"/>
</dbReference>
<reference evidence="3 5" key="2">
    <citation type="journal article" date="2018" name="Syst. Appl. Microbiol.">
        <title>Characterization and high-quality draft genome sequence of Herbivorax saccincola A7, an anaerobic, alkaliphilic, thermophilic, cellulolytic, and xylanolytic bacterium.</title>
        <authorList>
            <person name="Aikawa S."/>
            <person name="Baramee S."/>
            <person name="Sermsathanaswadi J."/>
            <person name="Thianheng P."/>
            <person name="Tachaapaikoon C."/>
            <person name="Shikata A."/>
            <person name="Waeonukul R."/>
            <person name="Pason P."/>
            <person name="Ratanakhanokchai K."/>
            <person name="Kosugi A."/>
        </authorList>
    </citation>
    <scope>NUCLEOTIDE SEQUENCE [LARGE SCALE GENOMIC DNA]</scope>
    <source>
        <strain evidence="3 5">A7</strain>
    </source>
</reference>
<evidence type="ECO:0000313" key="2">
    <source>
        <dbReference type="EMBL" id="AUG56093.1"/>
    </source>
</evidence>
<evidence type="ECO:0000313" key="3">
    <source>
        <dbReference type="EMBL" id="PQQ65721.1"/>
    </source>
</evidence>
<dbReference type="EMBL" id="NEMB01000003">
    <property type="protein sequence ID" value="PQQ65721.1"/>
    <property type="molecule type" value="Genomic_DNA"/>
</dbReference>
<dbReference type="PANTHER" id="PTHR30522">
    <property type="entry name" value="NUCLEOSIDE TRIPHOSPHATE PYROPHOSPHOHYDROLASE"/>
    <property type="match status" value="1"/>
</dbReference>
<evidence type="ECO:0000259" key="1">
    <source>
        <dbReference type="Pfam" id="PF03819"/>
    </source>
</evidence>
<dbReference type="FunFam" id="1.10.287.1080:FF:000003">
    <property type="entry name" value="Nucleoside triphosphate pyrophosphohydrolase"/>
    <property type="match status" value="1"/>
</dbReference>
<dbReference type="NCBIfam" id="NF007113">
    <property type="entry name" value="PRK09562.1"/>
    <property type="match status" value="1"/>
</dbReference>
<dbReference type="GO" id="GO:0046081">
    <property type="term" value="P:dUTP catabolic process"/>
    <property type="evidence" value="ECO:0007669"/>
    <property type="project" value="TreeGrafter"/>
</dbReference>
<dbReference type="GO" id="GO:0006950">
    <property type="term" value="P:response to stress"/>
    <property type="evidence" value="ECO:0007669"/>
    <property type="project" value="UniProtKB-ARBA"/>
</dbReference>
<dbReference type="SUPFAM" id="SSF101386">
    <property type="entry name" value="all-alpha NTP pyrophosphatases"/>
    <property type="match status" value="2"/>
</dbReference>
<name>A0A2K9EDZ1_9FIRM</name>
<dbReference type="GO" id="GO:0046047">
    <property type="term" value="P:TTP catabolic process"/>
    <property type="evidence" value="ECO:0007669"/>
    <property type="project" value="TreeGrafter"/>
</dbReference>
<evidence type="ECO:0000313" key="5">
    <source>
        <dbReference type="Proteomes" id="UP000239720"/>
    </source>
</evidence>
<sequence>MLKEKYTFSDLIDIMKLLRSEKGCPWDREQTHESLKKYLIEETYEVLEAIDLNDKDKLCEELGDLLLQIVFHAQISTENEGFGMDEIITGVCKKMVTRHTHVFGTEKAETADDVVSNWEAIKKKEKGITSHTDVLKDVPSNLPALMRSYKIQQKAAQVGFDWDNIEDVISKVYEELEELKDVYNSKDVARINDEIGDVLFSIVNLSRFLKVQPELALTGTINKFIKRFGFIESEAKKQGKTLEEMSLDEMEELWEKAKYK</sequence>
<keyword evidence="4" id="KW-1185">Reference proteome</keyword>
<dbReference type="Proteomes" id="UP000239720">
    <property type="component" value="Unassembled WGS sequence"/>
</dbReference>
<dbReference type="Gene3D" id="1.10.287.1080">
    <property type="entry name" value="MazG-like"/>
    <property type="match status" value="2"/>
</dbReference>
<dbReference type="InterPro" id="IPR048011">
    <property type="entry name" value="NTP-PPase_MazG-like_C"/>
</dbReference>